<dbReference type="InterPro" id="IPR010138">
    <property type="entry name" value="UDP-diacylglucosamine_Hdrlase"/>
</dbReference>
<evidence type="ECO:0000256" key="10">
    <source>
        <dbReference type="HAMAP-Rule" id="MF_00575"/>
    </source>
</evidence>
<keyword evidence="9 10" id="KW-0464">Manganese</keyword>
<feature type="binding site" evidence="10">
    <location>
        <position position="10"/>
    </location>
    <ligand>
        <name>Mn(2+)</name>
        <dbReference type="ChEBI" id="CHEBI:29035"/>
        <label>1</label>
    </ligand>
</feature>
<evidence type="ECO:0000256" key="6">
    <source>
        <dbReference type="ARBA" id="ARBA00022801"/>
    </source>
</evidence>
<evidence type="ECO:0000256" key="7">
    <source>
        <dbReference type="ARBA" id="ARBA00023098"/>
    </source>
</evidence>
<comment type="catalytic activity">
    <reaction evidence="10">
        <text>UDP-2-N,3-O-bis[(3R)-3-hydroxytetradecanoyl]-alpha-D-glucosamine + H2O = 2-N,3-O-bis[(3R)-3-hydroxytetradecanoyl]-alpha-D-glucosaminyl 1-phosphate + UMP + 2 H(+)</text>
        <dbReference type="Rhea" id="RHEA:25213"/>
        <dbReference type="ChEBI" id="CHEBI:15377"/>
        <dbReference type="ChEBI" id="CHEBI:15378"/>
        <dbReference type="ChEBI" id="CHEBI:57865"/>
        <dbReference type="ChEBI" id="CHEBI:57957"/>
        <dbReference type="ChEBI" id="CHEBI:78847"/>
        <dbReference type="EC" id="3.6.1.54"/>
    </reaction>
</comment>
<evidence type="ECO:0000256" key="2">
    <source>
        <dbReference type="ARBA" id="ARBA00022516"/>
    </source>
</evidence>
<dbReference type="GO" id="GO:0016787">
    <property type="term" value="F:hydrolase activity"/>
    <property type="evidence" value="ECO:0007669"/>
    <property type="project" value="UniProtKB-KW"/>
</dbReference>
<keyword evidence="2 10" id="KW-0444">Lipid biosynthesis</keyword>
<feature type="binding site" evidence="10">
    <location>
        <position position="195"/>
    </location>
    <ligand>
        <name>substrate</name>
    </ligand>
</feature>
<dbReference type="EMBL" id="JAVRHY010000001">
    <property type="protein sequence ID" value="MDT0616957.1"/>
    <property type="molecule type" value="Genomic_DNA"/>
</dbReference>
<sequence>MALHFIADLHLEPRRPGLNGVMQRYLAGPAREAEALYILGDLFEYWVGDDGGLRTHSDTVAGIRRLADHGVPVYFMRGNRDFAVGDAFAEAAGLTLLEDPATLDFDGRQVVLSHGDRLCTDDLAHQRFRARYTDPAWLNRMLALPLWQRQWIARYARWRSRLRGRRSDPEIMDVNRHTVRAFMAERETRLLIHGHTHRPADHELTVDGENAHRLVLADWRKNRGEVLVLDRTGWQRHALD</sequence>
<comment type="pathway">
    <text evidence="10">Glycolipid biosynthesis; lipid IV(A) biosynthesis; lipid IV(A) from (3R)-3-hydroxytetradecanoyl-[acyl-carrier-protein] and UDP-N-acetyl-alpha-D-glucosamine: step 4/6.</text>
</comment>
<dbReference type="EC" id="3.6.1.54" evidence="10"/>
<comment type="subcellular location">
    <subcellularLocation>
        <location evidence="10">Cell inner membrane</location>
        <topology evidence="10">Peripheral membrane protein</topology>
        <orientation evidence="10">Cytoplasmic side</orientation>
    </subcellularLocation>
</comment>
<reference evidence="12 13" key="1">
    <citation type="submission" date="2023-09" db="EMBL/GenBank/DDBJ databases">
        <authorList>
            <person name="Rey-Velasco X."/>
        </authorList>
    </citation>
    <scope>NUCLEOTIDE SEQUENCE [LARGE SCALE GENOMIC DNA]</scope>
    <source>
        <strain evidence="12 13">P385</strain>
    </source>
</reference>
<keyword evidence="8 10" id="KW-0472">Membrane</keyword>
<feature type="binding site" evidence="10">
    <location>
        <position position="8"/>
    </location>
    <ligand>
        <name>Mn(2+)</name>
        <dbReference type="ChEBI" id="CHEBI:29035"/>
        <label>1</label>
    </ligand>
</feature>
<evidence type="ECO:0000259" key="11">
    <source>
        <dbReference type="Pfam" id="PF00149"/>
    </source>
</evidence>
<comment type="similarity">
    <text evidence="10">Belongs to the LpxH family.</text>
</comment>
<keyword evidence="4 10" id="KW-0441">Lipid A biosynthesis</keyword>
<evidence type="ECO:0000256" key="9">
    <source>
        <dbReference type="ARBA" id="ARBA00023211"/>
    </source>
</evidence>
<dbReference type="CDD" id="cd07398">
    <property type="entry name" value="MPP_YbbF-LpxH"/>
    <property type="match status" value="1"/>
</dbReference>
<keyword evidence="1 10" id="KW-1003">Cell membrane</keyword>
<dbReference type="Pfam" id="PF00149">
    <property type="entry name" value="Metallophos"/>
    <property type="match status" value="1"/>
</dbReference>
<accession>A0ABU3B3D1</accession>
<feature type="binding site" evidence="10">
    <location>
        <position position="122"/>
    </location>
    <ligand>
        <name>substrate</name>
    </ligand>
</feature>
<dbReference type="RefSeq" id="WP_311656493.1">
    <property type="nucleotide sequence ID" value="NZ_JAVRHY010000001.1"/>
</dbReference>
<feature type="binding site" evidence="10">
    <location>
        <begin position="79"/>
        <end position="80"/>
    </location>
    <ligand>
        <name>substrate</name>
    </ligand>
</feature>
<feature type="binding site" evidence="10">
    <location>
        <position position="195"/>
    </location>
    <ligand>
        <name>Mn(2+)</name>
        <dbReference type="ChEBI" id="CHEBI:29035"/>
        <label>2</label>
    </ligand>
</feature>
<keyword evidence="6 10" id="KW-0378">Hydrolase</keyword>
<proteinExistence type="inferred from homology"/>
<evidence type="ECO:0000256" key="4">
    <source>
        <dbReference type="ARBA" id="ARBA00022556"/>
    </source>
</evidence>
<evidence type="ECO:0000256" key="8">
    <source>
        <dbReference type="ARBA" id="ARBA00023136"/>
    </source>
</evidence>
<dbReference type="Proteomes" id="UP001259982">
    <property type="component" value="Unassembled WGS sequence"/>
</dbReference>
<evidence type="ECO:0000313" key="13">
    <source>
        <dbReference type="Proteomes" id="UP001259982"/>
    </source>
</evidence>
<keyword evidence="3 10" id="KW-0997">Cell inner membrane</keyword>
<comment type="caution">
    <text evidence="10">Lacks conserved residue(s) required for the propagation of feature annotation.</text>
</comment>
<dbReference type="HAMAP" id="MF_00575">
    <property type="entry name" value="LpxH"/>
    <property type="match status" value="1"/>
</dbReference>
<dbReference type="InterPro" id="IPR043461">
    <property type="entry name" value="LpxH-like"/>
</dbReference>
<feature type="binding site" evidence="10">
    <location>
        <position position="114"/>
    </location>
    <ligand>
        <name>Mn(2+)</name>
        <dbReference type="ChEBI" id="CHEBI:29035"/>
        <label>2</label>
    </ligand>
</feature>
<evidence type="ECO:0000256" key="1">
    <source>
        <dbReference type="ARBA" id="ARBA00022475"/>
    </source>
</evidence>
<feature type="domain" description="Calcineurin-like phosphoesterase" evidence="11">
    <location>
        <begin position="4"/>
        <end position="199"/>
    </location>
</feature>
<comment type="cofactor">
    <cofactor evidence="10">
        <name>Mn(2+)</name>
        <dbReference type="ChEBI" id="CHEBI:29035"/>
    </cofactor>
    <text evidence="10">Binds 2 Mn(2+) ions per subunit in a binuclear metal center.</text>
</comment>
<feature type="binding site" evidence="10">
    <location>
        <position position="41"/>
    </location>
    <ligand>
        <name>Mn(2+)</name>
        <dbReference type="ChEBI" id="CHEBI:29035"/>
        <label>1</label>
    </ligand>
</feature>
<comment type="caution">
    <text evidence="12">The sequence shown here is derived from an EMBL/GenBank/DDBJ whole genome shotgun (WGS) entry which is preliminary data.</text>
</comment>
<dbReference type="NCBIfam" id="NF003743">
    <property type="entry name" value="PRK05340.1"/>
    <property type="match status" value="1"/>
</dbReference>
<dbReference type="PANTHER" id="PTHR34990:SF1">
    <property type="entry name" value="UDP-2,3-DIACYLGLUCOSAMINE HYDROLASE"/>
    <property type="match status" value="1"/>
</dbReference>
<keyword evidence="7 10" id="KW-0443">Lipid metabolism</keyword>
<dbReference type="NCBIfam" id="TIGR01854">
    <property type="entry name" value="lipid_A_lpxH"/>
    <property type="match status" value="1"/>
</dbReference>
<dbReference type="InterPro" id="IPR004843">
    <property type="entry name" value="Calcineurin-like_PHP"/>
</dbReference>
<feature type="binding site" evidence="10">
    <location>
        <position position="197"/>
    </location>
    <ligand>
        <name>Mn(2+)</name>
        <dbReference type="ChEBI" id="CHEBI:29035"/>
        <label>1</label>
    </ligand>
</feature>
<dbReference type="Gene3D" id="3.60.21.10">
    <property type="match status" value="1"/>
</dbReference>
<evidence type="ECO:0000256" key="5">
    <source>
        <dbReference type="ARBA" id="ARBA00022723"/>
    </source>
</evidence>
<evidence type="ECO:0000313" key="12">
    <source>
        <dbReference type="EMBL" id="MDT0616957.1"/>
    </source>
</evidence>
<protein>
    <recommendedName>
        <fullName evidence="10">UDP-2,3-diacylglucosamine hydrolase</fullName>
        <ecNumber evidence="10">3.6.1.54</ecNumber>
    </recommendedName>
    <alternativeName>
        <fullName evidence="10">UDP-2,3-diacylglucosamine diphosphatase</fullName>
    </alternativeName>
</protein>
<feature type="binding site" evidence="10">
    <location>
        <position position="160"/>
    </location>
    <ligand>
        <name>substrate</name>
    </ligand>
</feature>
<dbReference type="InterPro" id="IPR029052">
    <property type="entry name" value="Metallo-depent_PP-like"/>
</dbReference>
<dbReference type="SUPFAM" id="SSF56300">
    <property type="entry name" value="Metallo-dependent phosphatases"/>
    <property type="match status" value="1"/>
</dbReference>
<evidence type="ECO:0000256" key="3">
    <source>
        <dbReference type="ARBA" id="ARBA00022519"/>
    </source>
</evidence>
<name>A0ABU3B3D1_9GAMM</name>
<feature type="binding site" evidence="10">
    <location>
        <position position="41"/>
    </location>
    <ligand>
        <name>Mn(2+)</name>
        <dbReference type="ChEBI" id="CHEBI:29035"/>
        <label>2</label>
    </ligand>
</feature>
<keyword evidence="13" id="KW-1185">Reference proteome</keyword>
<feature type="binding site" evidence="10">
    <location>
        <position position="79"/>
    </location>
    <ligand>
        <name>Mn(2+)</name>
        <dbReference type="ChEBI" id="CHEBI:29035"/>
        <label>2</label>
    </ligand>
</feature>
<dbReference type="PANTHER" id="PTHR34990">
    <property type="entry name" value="UDP-2,3-DIACYLGLUCOSAMINE HYDROLASE-RELATED"/>
    <property type="match status" value="1"/>
</dbReference>
<organism evidence="12 13">
    <name type="scientific">Spectribacter acetivorans</name>
    <dbReference type="NCBI Taxonomy" id="3075603"/>
    <lineage>
        <taxon>Bacteria</taxon>
        <taxon>Pseudomonadati</taxon>
        <taxon>Pseudomonadota</taxon>
        <taxon>Gammaproteobacteria</taxon>
        <taxon>Salinisphaerales</taxon>
        <taxon>Salinisphaeraceae</taxon>
        <taxon>Spectribacter</taxon>
    </lineage>
</organism>
<keyword evidence="5 10" id="KW-0479">Metal-binding</keyword>
<gene>
    <name evidence="10" type="primary">lpxH</name>
    <name evidence="12" type="ORF">RM531_00575</name>
</gene>
<comment type="function">
    <text evidence="10">Hydrolyzes the pyrophosphate bond of UDP-2,3-diacylglucosamine to yield 2,3-diacylglucosamine 1-phosphate (lipid X) and UMP by catalyzing the attack of water at the alpha-P atom. Involved in the biosynthesis of lipid A, a phosphorylated glycolipid that anchors the lipopolysaccharide to the outer membrane of the cell.</text>
</comment>